<name>A0A7R9PWK6_9ACAR</name>
<evidence type="ECO:0000313" key="2">
    <source>
        <dbReference type="Proteomes" id="UP000759131"/>
    </source>
</evidence>
<evidence type="ECO:0000313" key="1">
    <source>
        <dbReference type="EMBL" id="CAD7623403.1"/>
    </source>
</evidence>
<dbReference type="EMBL" id="OC856223">
    <property type="protein sequence ID" value="CAD7623403.1"/>
    <property type="molecule type" value="Genomic_DNA"/>
</dbReference>
<dbReference type="OrthoDB" id="6535213at2759"/>
<dbReference type="Proteomes" id="UP000759131">
    <property type="component" value="Unassembled WGS sequence"/>
</dbReference>
<reference evidence="1" key="1">
    <citation type="submission" date="2020-11" db="EMBL/GenBank/DDBJ databases">
        <authorList>
            <person name="Tran Van P."/>
        </authorList>
    </citation>
    <scope>NUCLEOTIDE SEQUENCE</scope>
</reference>
<gene>
    <name evidence="1" type="ORF">OSB1V03_LOCUS3859</name>
</gene>
<dbReference type="AlphaFoldDB" id="A0A7R9PWK6"/>
<proteinExistence type="predicted"/>
<keyword evidence="2" id="KW-1185">Reference proteome</keyword>
<sequence>MVLCSRLSPMDQLFDPMDHKSDGRRMAAMATKTTIEAVLNLSPIPKTSSKDMSSEDMSQDMSCESVFDWDSDLSFDKSKSSRKYCSIDKWVHFSPTMRSTPKASKTRRSRRTRLTNKCNKHDVSLWDKAIHKNPELKQWIHSFNEDMEKIESSELSVIQSPNSAKH</sequence>
<accession>A0A7R9PWK6</accession>
<dbReference type="EMBL" id="CAJPIZ010001648">
    <property type="protein sequence ID" value="CAG2103833.1"/>
    <property type="molecule type" value="Genomic_DNA"/>
</dbReference>
<organism evidence="1">
    <name type="scientific">Medioppia subpectinata</name>
    <dbReference type="NCBI Taxonomy" id="1979941"/>
    <lineage>
        <taxon>Eukaryota</taxon>
        <taxon>Metazoa</taxon>
        <taxon>Ecdysozoa</taxon>
        <taxon>Arthropoda</taxon>
        <taxon>Chelicerata</taxon>
        <taxon>Arachnida</taxon>
        <taxon>Acari</taxon>
        <taxon>Acariformes</taxon>
        <taxon>Sarcoptiformes</taxon>
        <taxon>Oribatida</taxon>
        <taxon>Brachypylina</taxon>
        <taxon>Oppioidea</taxon>
        <taxon>Oppiidae</taxon>
        <taxon>Medioppia</taxon>
    </lineage>
</organism>
<protein>
    <submittedName>
        <fullName evidence="1">Uncharacterized protein</fullName>
    </submittedName>
</protein>